<protein>
    <recommendedName>
        <fullName evidence="6">DUF2905 domain-containing protein</fullName>
    </recommendedName>
</protein>
<dbReference type="PANTHER" id="PTHR36443">
    <property type="entry name" value="BSR5223 PROTEIN"/>
    <property type="match status" value="1"/>
</dbReference>
<dbReference type="OrthoDB" id="9811610at2"/>
<evidence type="ECO:0008006" key="6">
    <source>
        <dbReference type="Google" id="ProtNLM"/>
    </source>
</evidence>
<dbReference type="RefSeq" id="WP_078524783.1">
    <property type="nucleotide sequence ID" value="NZ_CP019875.1"/>
</dbReference>
<keyword evidence="1" id="KW-0812">Transmembrane</keyword>
<dbReference type="KEGG" id="kna:B0W47_06465"/>
<dbReference type="EMBL" id="CP019875">
    <property type="protein sequence ID" value="AQU87178.1"/>
    <property type="molecule type" value="Genomic_DNA"/>
</dbReference>
<dbReference type="Pfam" id="PF11146">
    <property type="entry name" value="DUF2905"/>
    <property type="match status" value="1"/>
</dbReference>
<dbReference type="PANTHER" id="PTHR36443:SF1">
    <property type="entry name" value="BSR5223 PROTEIN"/>
    <property type="match status" value="1"/>
</dbReference>
<proteinExistence type="predicted"/>
<evidence type="ECO:0000313" key="4">
    <source>
        <dbReference type="Proteomes" id="UP000189683"/>
    </source>
</evidence>
<feature type="transmembrane region" description="Helical" evidence="1">
    <location>
        <begin position="44"/>
        <end position="64"/>
    </location>
</feature>
<name>A0A9N7C708_9PROT</name>
<evidence type="ECO:0000313" key="3">
    <source>
        <dbReference type="EMBL" id="PYD65709.1"/>
    </source>
</evidence>
<evidence type="ECO:0000313" key="5">
    <source>
        <dbReference type="Proteomes" id="UP000247512"/>
    </source>
</evidence>
<evidence type="ECO:0000313" key="2">
    <source>
        <dbReference type="EMBL" id="AQU87178.1"/>
    </source>
</evidence>
<dbReference type="Proteomes" id="UP000189683">
    <property type="component" value="Chromosome"/>
</dbReference>
<dbReference type="InterPro" id="IPR021320">
    <property type="entry name" value="DUF2905"/>
</dbReference>
<keyword evidence="1" id="KW-0472">Membrane</keyword>
<reference evidence="3 5" key="3">
    <citation type="submission" date="2017-06" db="EMBL/GenBank/DDBJ databases">
        <title>A draft genome sequence of Komagataeibacter nataicola LMG 1536.</title>
        <authorList>
            <person name="Skraban J."/>
            <person name="Cleenwerck I."/>
            <person name="Vandamme P."/>
            <person name="Trcek J."/>
        </authorList>
    </citation>
    <scope>NUCLEOTIDE SEQUENCE [LARGE SCALE GENOMIC DNA]</scope>
    <source>
        <strain evidence="3 5">LMG 1536</strain>
    </source>
</reference>
<sequence>MPRILIAAGVLLVAAGLLWPFLSRLPLGRLPGDILIQRPNFTLYMPITSGLLISLLASCILWLMRR</sequence>
<gene>
    <name evidence="2" type="ORF">B0W47_06465</name>
    <name evidence="3" type="ORF">CDI09_12045</name>
</gene>
<keyword evidence="1" id="KW-1133">Transmembrane helix</keyword>
<dbReference type="Proteomes" id="UP000247512">
    <property type="component" value="Unassembled WGS sequence"/>
</dbReference>
<organism evidence="2 4">
    <name type="scientific">Komagataeibacter nataicola</name>
    <dbReference type="NCBI Taxonomy" id="265960"/>
    <lineage>
        <taxon>Bacteria</taxon>
        <taxon>Pseudomonadati</taxon>
        <taxon>Pseudomonadota</taxon>
        <taxon>Alphaproteobacteria</taxon>
        <taxon>Acetobacterales</taxon>
        <taxon>Acetobacteraceae</taxon>
        <taxon>Komagataeibacter</taxon>
    </lineage>
</organism>
<keyword evidence="5" id="KW-1185">Reference proteome</keyword>
<reference evidence="4" key="1">
    <citation type="submission" date="2017-02" db="EMBL/GenBank/DDBJ databases">
        <title>zhang.</title>
        <authorList>
            <person name="Zhang H."/>
        </authorList>
    </citation>
    <scope>NUCLEOTIDE SEQUENCE [LARGE SCALE GENOMIC DNA]</scope>
    <source>
        <strain evidence="4">RZS01</strain>
    </source>
</reference>
<dbReference type="AlphaFoldDB" id="A0A9N7C708"/>
<dbReference type="EMBL" id="NIRT01000023">
    <property type="protein sequence ID" value="PYD65709.1"/>
    <property type="molecule type" value="Genomic_DNA"/>
</dbReference>
<evidence type="ECO:0000256" key="1">
    <source>
        <dbReference type="SAM" id="Phobius"/>
    </source>
</evidence>
<reference evidence="2" key="2">
    <citation type="submission" date="2017-02" db="EMBL/GenBank/DDBJ databases">
        <authorList>
            <person name="Zhang H."/>
        </authorList>
    </citation>
    <scope>NUCLEOTIDE SEQUENCE</scope>
    <source>
        <strain evidence="2">RZS01</strain>
    </source>
</reference>
<accession>A0A9N7C708</accession>